<proteinExistence type="predicted"/>
<evidence type="ECO:0000313" key="7">
    <source>
        <dbReference type="Ensembl" id="ENSPNYP00000014895.1"/>
    </source>
</evidence>
<dbReference type="SUPFAM" id="SSF57850">
    <property type="entry name" value="RING/U-box"/>
    <property type="match status" value="1"/>
</dbReference>
<keyword evidence="2 4" id="KW-0863">Zinc-finger</keyword>
<evidence type="ECO:0000256" key="4">
    <source>
        <dbReference type="PROSITE-ProRule" id="PRU00175"/>
    </source>
</evidence>
<dbReference type="InterPro" id="IPR050143">
    <property type="entry name" value="TRIM/RBCC"/>
</dbReference>
<dbReference type="GO" id="GO:0008270">
    <property type="term" value="F:zinc ion binding"/>
    <property type="evidence" value="ECO:0007669"/>
    <property type="project" value="UniProtKB-KW"/>
</dbReference>
<evidence type="ECO:0000259" key="6">
    <source>
        <dbReference type="PROSITE" id="PS50089"/>
    </source>
</evidence>
<name>A0A3B4FWA6_9CICH</name>
<accession>A0A3B4FWA6</accession>
<dbReference type="Gene3D" id="3.30.40.10">
    <property type="entry name" value="Zinc/RING finger domain, C3HC4 (zinc finger)"/>
    <property type="match status" value="1"/>
</dbReference>
<evidence type="ECO:0000256" key="5">
    <source>
        <dbReference type="SAM" id="MobiDB-lite"/>
    </source>
</evidence>
<dbReference type="PROSITE" id="PS50089">
    <property type="entry name" value="ZF_RING_2"/>
    <property type="match status" value="1"/>
</dbReference>
<dbReference type="GeneTree" id="ENSGT01010000228261"/>
<dbReference type="InterPro" id="IPR027370">
    <property type="entry name" value="Znf-RING_euk"/>
</dbReference>
<evidence type="ECO:0000256" key="3">
    <source>
        <dbReference type="ARBA" id="ARBA00022833"/>
    </source>
</evidence>
<protein>
    <recommendedName>
        <fullName evidence="6">RING-type domain-containing protein</fullName>
    </recommendedName>
</protein>
<dbReference type="Pfam" id="PF13445">
    <property type="entry name" value="zf-RING_UBOX"/>
    <property type="match status" value="1"/>
</dbReference>
<reference evidence="7" key="1">
    <citation type="submission" date="2023-09" db="UniProtKB">
        <authorList>
            <consortium name="Ensembl"/>
        </authorList>
    </citation>
    <scope>IDENTIFICATION</scope>
</reference>
<keyword evidence="3" id="KW-0862">Zinc</keyword>
<evidence type="ECO:0000256" key="2">
    <source>
        <dbReference type="ARBA" id="ARBA00022771"/>
    </source>
</evidence>
<dbReference type="Ensembl" id="ENSPNYT00000015277.1">
    <property type="protein sequence ID" value="ENSPNYP00000014895.1"/>
    <property type="gene ID" value="ENSPNYG00000011293.1"/>
</dbReference>
<dbReference type="PANTHER" id="PTHR24103">
    <property type="entry name" value="E3 UBIQUITIN-PROTEIN LIGASE TRIM"/>
    <property type="match status" value="1"/>
</dbReference>
<keyword evidence="1" id="KW-0479">Metal-binding</keyword>
<dbReference type="InterPro" id="IPR001841">
    <property type="entry name" value="Znf_RING"/>
</dbReference>
<dbReference type="AlphaFoldDB" id="A0A3B4FWA6"/>
<feature type="domain" description="RING-type" evidence="6">
    <location>
        <begin position="25"/>
        <end position="62"/>
    </location>
</feature>
<evidence type="ECO:0000256" key="1">
    <source>
        <dbReference type="ARBA" id="ARBA00022723"/>
    </source>
</evidence>
<dbReference type="InterPro" id="IPR013083">
    <property type="entry name" value="Znf_RING/FYVE/PHD"/>
</dbReference>
<dbReference type="STRING" id="303518.ENSPNYP00000014895"/>
<sequence length="94" mass="10642">IVHAEQEEGFTQREMSFRSNDDLSCPVCRDIFRDPVVLSCSHSFCKECPVCKRTSSRSDTTCNLVLKKLGSYKKPREQKPSATLFSFVPSNPPL</sequence>
<organism evidence="7">
    <name type="scientific">Pundamilia nyererei</name>
    <dbReference type="NCBI Taxonomy" id="303518"/>
    <lineage>
        <taxon>Eukaryota</taxon>
        <taxon>Metazoa</taxon>
        <taxon>Chordata</taxon>
        <taxon>Craniata</taxon>
        <taxon>Vertebrata</taxon>
        <taxon>Euteleostomi</taxon>
        <taxon>Actinopterygii</taxon>
        <taxon>Neopterygii</taxon>
        <taxon>Teleostei</taxon>
        <taxon>Neoteleostei</taxon>
        <taxon>Acanthomorphata</taxon>
        <taxon>Ovalentaria</taxon>
        <taxon>Cichlomorphae</taxon>
        <taxon>Cichliformes</taxon>
        <taxon>Cichlidae</taxon>
        <taxon>African cichlids</taxon>
        <taxon>Pseudocrenilabrinae</taxon>
        <taxon>Haplochromini</taxon>
        <taxon>Pundamilia</taxon>
    </lineage>
</organism>
<feature type="region of interest" description="Disordered" evidence="5">
    <location>
        <begin position="1"/>
        <end position="20"/>
    </location>
</feature>